<dbReference type="Pfam" id="PF13432">
    <property type="entry name" value="TPR_16"/>
    <property type="match status" value="1"/>
</dbReference>
<dbReference type="Proteomes" id="UP000041254">
    <property type="component" value="Unassembled WGS sequence"/>
</dbReference>
<keyword evidence="3" id="KW-1185">Reference proteome</keyword>
<accession>A0A0G4G402</accession>
<dbReference type="EMBL" id="CDMY01000562">
    <property type="protein sequence ID" value="CEM22945.1"/>
    <property type="molecule type" value="Genomic_DNA"/>
</dbReference>
<dbReference type="PhylomeDB" id="A0A0G4G402"/>
<dbReference type="Gene3D" id="1.25.40.10">
    <property type="entry name" value="Tetratricopeptide repeat domain"/>
    <property type="match status" value="1"/>
</dbReference>
<dbReference type="InterPro" id="IPR011990">
    <property type="entry name" value="TPR-like_helical_dom_sf"/>
</dbReference>
<dbReference type="PANTHER" id="PTHR46014">
    <property type="entry name" value="TETRATRICOPEPTIDE REPEAT PROTEIN 1"/>
    <property type="match status" value="1"/>
</dbReference>
<keyword evidence="1" id="KW-0802">TPR repeat</keyword>
<evidence type="ECO:0000256" key="1">
    <source>
        <dbReference type="PROSITE-ProRule" id="PRU00339"/>
    </source>
</evidence>
<dbReference type="SUPFAM" id="SSF48452">
    <property type="entry name" value="TPR-like"/>
    <property type="match status" value="1"/>
</dbReference>
<reference evidence="2 3" key="1">
    <citation type="submission" date="2014-11" db="EMBL/GenBank/DDBJ databases">
        <authorList>
            <person name="Zhu J."/>
            <person name="Qi W."/>
            <person name="Song R."/>
        </authorList>
    </citation>
    <scope>NUCLEOTIDE SEQUENCE [LARGE SCALE GENOMIC DNA]</scope>
</reference>
<dbReference type="PANTHER" id="PTHR46014:SF1">
    <property type="entry name" value="TETRATRICOPEPTIDE REPEAT PROTEIN 1"/>
    <property type="match status" value="1"/>
</dbReference>
<dbReference type="AlphaFoldDB" id="A0A0G4G402"/>
<dbReference type="PROSITE" id="PS50005">
    <property type="entry name" value="TPR"/>
    <property type="match status" value="2"/>
</dbReference>
<feature type="repeat" description="TPR" evidence="1">
    <location>
        <begin position="6"/>
        <end position="39"/>
    </location>
</feature>
<dbReference type="OrthoDB" id="416181at2759"/>
<dbReference type="SMART" id="SM00028">
    <property type="entry name" value="TPR"/>
    <property type="match status" value="3"/>
</dbReference>
<name>A0A0G4G402_VITBC</name>
<sequence length="144" mass="16097">MKGGAALQLGRLGNQLYNQGQFPEAHNTYQDALQRLPTTDTANRAVILANKGACLMHQGHLSVALDDFSAALEANPKLVKAWARKATVLIRQKKYPVAVTTLQDGLKALPENKQLYAFYLRPRSSYNWVRYGALRRRCISQKAL</sequence>
<dbReference type="VEuPathDB" id="CryptoDB:Vbra_16927"/>
<evidence type="ECO:0000313" key="2">
    <source>
        <dbReference type="EMBL" id="CEM22945.1"/>
    </source>
</evidence>
<dbReference type="InParanoid" id="A0A0G4G402"/>
<feature type="repeat" description="TPR" evidence="1">
    <location>
        <begin position="45"/>
        <end position="78"/>
    </location>
</feature>
<gene>
    <name evidence="2" type="ORF">Vbra_16927</name>
</gene>
<dbReference type="InterPro" id="IPR019734">
    <property type="entry name" value="TPR_rpt"/>
</dbReference>
<dbReference type="STRING" id="1169540.A0A0G4G402"/>
<organism evidence="2 3">
    <name type="scientific">Vitrella brassicaformis (strain CCMP3155)</name>
    <dbReference type="NCBI Taxonomy" id="1169540"/>
    <lineage>
        <taxon>Eukaryota</taxon>
        <taxon>Sar</taxon>
        <taxon>Alveolata</taxon>
        <taxon>Colpodellida</taxon>
        <taxon>Vitrellaceae</taxon>
        <taxon>Vitrella</taxon>
    </lineage>
</organism>
<proteinExistence type="predicted"/>
<dbReference type="InterPro" id="IPR052769">
    <property type="entry name" value="TPR_domain_protein"/>
</dbReference>
<evidence type="ECO:0000313" key="3">
    <source>
        <dbReference type="Proteomes" id="UP000041254"/>
    </source>
</evidence>
<protein>
    <submittedName>
        <fullName evidence="2">Uncharacterized protein</fullName>
    </submittedName>
</protein>